<comment type="subcellular location">
    <subcellularLocation>
        <location evidence="1">Nucleus</location>
    </subcellularLocation>
</comment>
<dbReference type="InterPro" id="IPR038510">
    <property type="entry name" value="Spt4_sf"/>
</dbReference>
<evidence type="ECO:0000313" key="6">
    <source>
        <dbReference type="EMBL" id="CAE0470494.1"/>
    </source>
</evidence>
<dbReference type="AlphaFoldDB" id="A0A7S3Q9Q7"/>
<dbReference type="EMBL" id="HBIO01019941">
    <property type="protein sequence ID" value="CAE0470494.1"/>
    <property type="molecule type" value="Transcribed_RNA"/>
</dbReference>
<feature type="domain" description="Spt4/RpoE2 zinc finger" evidence="5">
    <location>
        <begin position="35"/>
        <end position="111"/>
    </location>
</feature>
<sequence>MSAYLDDDEVGGEEEVPQQVADLANASTPAADKGVRACKRCGILKTYDQFETEGCENCPFLEMADDPEKCNLCTTAFYEGSVAVMDPRSSWTAKWLRVDNYLPGVYAITVTGQFDKDIEDELESRGCRYRCRPHGSS</sequence>
<dbReference type="GO" id="GO:0000993">
    <property type="term" value="F:RNA polymerase II complex binding"/>
    <property type="evidence" value="ECO:0007669"/>
    <property type="project" value="TreeGrafter"/>
</dbReference>
<accession>A0A7S3Q9Q7</accession>
<evidence type="ECO:0000259" key="5">
    <source>
        <dbReference type="SMART" id="SM01389"/>
    </source>
</evidence>
<dbReference type="GO" id="GO:0140673">
    <property type="term" value="P:transcription elongation-coupled chromatin remodeling"/>
    <property type="evidence" value="ECO:0007669"/>
    <property type="project" value="InterPro"/>
</dbReference>
<keyword evidence="3" id="KW-0804">Transcription</keyword>
<evidence type="ECO:0000256" key="4">
    <source>
        <dbReference type="ARBA" id="ARBA00023242"/>
    </source>
</evidence>
<dbReference type="Pfam" id="PF06093">
    <property type="entry name" value="Spt4"/>
    <property type="match status" value="1"/>
</dbReference>
<proteinExistence type="inferred from homology"/>
<protein>
    <recommendedName>
        <fullName evidence="5">Spt4/RpoE2 zinc finger domain-containing protein</fullName>
    </recommendedName>
</protein>
<dbReference type="GO" id="GO:0032044">
    <property type="term" value="C:DSIF complex"/>
    <property type="evidence" value="ECO:0007669"/>
    <property type="project" value="TreeGrafter"/>
</dbReference>
<dbReference type="PANTHER" id="PTHR12882:SF1">
    <property type="entry name" value="TRANSCRIPTION ELONGATION FACTOR SPT4"/>
    <property type="match status" value="1"/>
</dbReference>
<dbReference type="PANTHER" id="PTHR12882">
    <property type="entry name" value="SUPPRESSOR OF TY 4"/>
    <property type="match status" value="1"/>
</dbReference>
<dbReference type="Gene3D" id="3.30.40.210">
    <property type="match status" value="1"/>
</dbReference>
<dbReference type="GO" id="GO:0008270">
    <property type="term" value="F:zinc ion binding"/>
    <property type="evidence" value="ECO:0007669"/>
    <property type="project" value="InterPro"/>
</dbReference>
<evidence type="ECO:0000256" key="2">
    <source>
        <dbReference type="ARBA" id="ARBA00010464"/>
    </source>
</evidence>
<keyword evidence="4" id="KW-0539">Nucleus</keyword>
<dbReference type="InterPro" id="IPR009287">
    <property type="entry name" value="Spt4"/>
</dbReference>
<organism evidence="6">
    <name type="scientific">Chaetoceros debilis</name>
    <dbReference type="NCBI Taxonomy" id="122233"/>
    <lineage>
        <taxon>Eukaryota</taxon>
        <taxon>Sar</taxon>
        <taxon>Stramenopiles</taxon>
        <taxon>Ochrophyta</taxon>
        <taxon>Bacillariophyta</taxon>
        <taxon>Coscinodiscophyceae</taxon>
        <taxon>Chaetocerotophycidae</taxon>
        <taxon>Chaetocerotales</taxon>
        <taxon>Chaetocerotaceae</taxon>
        <taxon>Chaetoceros</taxon>
    </lineage>
</organism>
<name>A0A7S3Q9Q7_9STRA</name>
<dbReference type="InterPro" id="IPR022800">
    <property type="entry name" value="Spt4/RpoE2_Znf"/>
</dbReference>
<dbReference type="GO" id="GO:0006355">
    <property type="term" value="P:regulation of DNA-templated transcription"/>
    <property type="evidence" value="ECO:0007669"/>
    <property type="project" value="InterPro"/>
</dbReference>
<reference evidence="6" key="1">
    <citation type="submission" date="2021-01" db="EMBL/GenBank/DDBJ databases">
        <authorList>
            <person name="Corre E."/>
            <person name="Pelletier E."/>
            <person name="Niang G."/>
            <person name="Scheremetjew M."/>
            <person name="Finn R."/>
            <person name="Kale V."/>
            <person name="Holt S."/>
            <person name="Cochrane G."/>
            <person name="Meng A."/>
            <person name="Brown T."/>
            <person name="Cohen L."/>
        </authorList>
    </citation>
    <scope>NUCLEOTIDE SEQUENCE</scope>
    <source>
        <strain evidence="6">MM31A-1</strain>
    </source>
</reference>
<dbReference type="CDD" id="cd07973">
    <property type="entry name" value="Spt4"/>
    <property type="match status" value="1"/>
</dbReference>
<evidence type="ECO:0000256" key="1">
    <source>
        <dbReference type="ARBA" id="ARBA00004123"/>
    </source>
</evidence>
<dbReference type="SMART" id="SM01389">
    <property type="entry name" value="Spt4"/>
    <property type="match status" value="1"/>
</dbReference>
<dbReference type="SUPFAM" id="SSF63393">
    <property type="entry name" value="RNA polymerase subunits"/>
    <property type="match status" value="1"/>
</dbReference>
<comment type="similarity">
    <text evidence="2">Belongs to the SPT4 family.</text>
</comment>
<evidence type="ECO:0000256" key="3">
    <source>
        <dbReference type="ARBA" id="ARBA00023163"/>
    </source>
</evidence>
<dbReference type="InterPro" id="IPR029040">
    <property type="entry name" value="RPABC4/Spt4"/>
</dbReference>
<gene>
    <name evidence="6" type="ORF">CDEB00056_LOCUS15347</name>
</gene>